<comment type="catalytic activity">
    <reaction evidence="7">
        <text>L-threonyl-[protein] + ATP = O-phospho-L-threonyl-[protein] + ADP + H(+)</text>
        <dbReference type="Rhea" id="RHEA:46608"/>
        <dbReference type="Rhea" id="RHEA-COMP:11060"/>
        <dbReference type="Rhea" id="RHEA-COMP:11605"/>
        <dbReference type="ChEBI" id="CHEBI:15378"/>
        <dbReference type="ChEBI" id="CHEBI:30013"/>
        <dbReference type="ChEBI" id="CHEBI:30616"/>
        <dbReference type="ChEBI" id="CHEBI:61977"/>
        <dbReference type="ChEBI" id="CHEBI:456216"/>
        <dbReference type="EC" id="2.7.11.1"/>
    </reaction>
</comment>
<name>A0AAV3Y244_9GAST</name>
<feature type="domain" description="Protein kinase" evidence="10">
    <location>
        <begin position="1"/>
        <end position="273"/>
    </location>
</feature>
<comment type="catalytic activity">
    <reaction evidence="8">
        <text>L-seryl-[protein] + ATP = O-phospho-L-seryl-[protein] + ADP + H(+)</text>
        <dbReference type="Rhea" id="RHEA:17989"/>
        <dbReference type="Rhea" id="RHEA-COMP:9863"/>
        <dbReference type="Rhea" id="RHEA-COMP:11604"/>
        <dbReference type="ChEBI" id="CHEBI:15378"/>
        <dbReference type="ChEBI" id="CHEBI:29999"/>
        <dbReference type="ChEBI" id="CHEBI:30616"/>
        <dbReference type="ChEBI" id="CHEBI:83421"/>
        <dbReference type="ChEBI" id="CHEBI:456216"/>
        <dbReference type="EC" id="2.7.11.1"/>
    </reaction>
</comment>
<keyword evidence="4" id="KW-0547">Nucleotide-binding</keyword>
<dbReference type="InterPro" id="IPR000719">
    <property type="entry name" value="Prot_kinase_dom"/>
</dbReference>
<dbReference type="GO" id="GO:0004674">
    <property type="term" value="F:protein serine/threonine kinase activity"/>
    <property type="evidence" value="ECO:0007669"/>
    <property type="project" value="UniProtKB-KW"/>
</dbReference>
<dbReference type="InterPro" id="IPR050236">
    <property type="entry name" value="Ser_Thr_kinase_AGC"/>
</dbReference>
<feature type="region of interest" description="Disordered" evidence="9">
    <location>
        <begin position="1"/>
        <end position="20"/>
    </location>
</feature>
<dbReference type="InterPro" id="IPR011009">
    <property type="entry name" value="Kinase-like_dom_sf"/>
</dbReference>
<evidence type="ECO:0000256" key="5">
    <source>
        <dbReference type="ARBA" id="ARBA00022777"/>
    </source>
</evidence>
<dbReference type="Gene3D" id="1.10.510.10">
    <property type="entry name" value="Transferase(Phosphotransferase) domain 1"/>
    <property type="match status" value="1"/>
</dbReference>
<keyword evidence="5 11" id="KW-0418">Kinase</keyword>
<dbReference type="EC" id="2.7.11.1" evidence="1"/>
<evidence type="ECO:0000256" key="3">
    <source>
        <dbReference type="ARBA" id="ARBA00022679"/>
    </source>
</evidence>
<dbReference type="PROSITE" id="PS50011">
    <property type="entry name" value="PROTEIN_KINASE_DOM"/>
    <property type="match status" value="1"/>
</dbReference>
<accession>A0AAV3Y244</accession>
<evidence type="ECO:0000256" key="2">
    <source>
        <dbReference type="ARBA" id="ARBA00022527"/>
    </source>
</evidence>
<evidence type="ECO:0000256" key="6">
    <source>
        <dbReference type="ARBA" id="ARBA00022840"/>
    </source>
</evidence>
<evidence type="ECO:0000256" key="4">
    <source>
        <dbReference type="ARBA" id="ARBA00022741"/>
    </source>
</evidence>
<keyword evidence="12" id="KW-1185">Reference proteome</keyword>
<evidence type="ECO:0000256" key="7">
    <source>
        <dbReference type="ARBA" id="ARBA00047899"/>
    </source>
</evidence>
<comment type="caution">
    <text evidence="11">The sequence shown here is derived from an EMBL/GenBank/DDBJ whole genome shotgun (WGS) entry which is preliminary data.</text>
</comment>
<keyword evidence="3" id="KW-0808">Transferase</keyword>
<gene>
    <name evidence="11" type="ORF">PoB_000321800</name>
</gene>
<evidence type="ECO:0000256" key="9">
    <source>
        <dbReference type="SAM" id="MobiDB-lite"/>
    </source>
</evidence>
<dbReference type="SUPFAM" id="SSF56112">
    <property type="entry name" value="Protein kinase-like (PK-like)"/>
    <property type="match status" value="1"/>
</dbReference>
<evidence type="ECO:0000313" key="12">
    <source>
        <dbReference type="Proteomes" id="UP000735302"/>
    </source>
</evidence>
<organism evidence="11 12">
    <name type="scientific">Plakobranchus ocellatus</name>
    <dbReference type="NCBI Taxonomy" id="259542"/>
    <lineage>
        <taxon>Eukaryota</taxon>
        <taxon>Metazoa</taxon>
        <taxon>Spiralia</taxon>
        <taxon>Lophotrochozoa</taxon>
        <taxon>Mollusca</taxon>
        <taxon>Gastropoda</taxon>
        <taxon>Heterobranchia</taxon>
        <taxon>Euthyneura</taxon>
        <taxon>Panpulmonata</taxon>
        <taxon>Sacoglossa</taxon>
        <taxon>Placobranchoidea</taxon>
        <taxon>Plakobranchidae</taxon>
        <taxon>Plakobranchus</taxon>
    </lineage>
</organism>
<keyword evidence="2" id="KW-0723">Serine/threonine-protein kinase</keyword>
<dbReference type="SMART" id="SM00220">
    <property type="entry name" value="S_TKc"/>
    <property type="match status" value="1"/>
</dbReference>
<dbReference type="EMBL" id="BLXT01000407">
    <property type="protein sequence ID" value="GFN76712.1"/>
    <property type="molecule type" value="Genomic_DNA"/>
</dbReference>
<reference evidence="11 12" key="1">
    <citation type="journal article" date="2021" name="Elife">
        <title>Chloroplast acquisition without the gene transfer in kleptoplastic sea slugs, Plakobranchus ocellatus.</title>
        <authorList>
            <person name="Maeda T."/>
            <person name="Takahashi S."/>
            <person name="Yoshida T."/>
            <person name="Shimamura S."/>
            <person name="Takaki Y."/>
            <person name="Nagai Y."/>
            <person name="Toyoda A."/>
            <person name="Suzuki Y."/>
            <person name="Arimoto A."/>
            <person name="Ishii H."/>
            <person name="Satoh N."/>
            <person name="Nishiyama T."/>
            <person name="Hasebe M."/>
            <person name="Maruyama T."/>
            <person name="Minagawa J."/>
            <person name="Obokata J."/>
            <person name="Shigenobu S."/>
        </authorList>
    </citation>
    <scope>NUCLEOTIDE SEQUENCE [LARGE SCALE GENOMIC DNA]</scope>
</reference>
<dbReference type="AlphaFoldDB" id="A0AAV3Y244"/>
<dbReference type="Pfam" id="PF00069">
    <property type="entry name" value="Pkinase"/>
    <property type="match status" value="1"/>
</dbReference>
<evidence type="ECO:0000256" key="1">
    <source>
        <dbReference type="ARBA" id="ARBA00012513"/>
    </source>
</evidence>
<dbReference type="GO" id="GO:0005524">
    <property type="term" value="F:ATP binding"/>
    <property type="evidence" value="ECO:0007669"/>
    <property type="project" value="UniProtKB-KW"/>
</dbReference>
<protein>
    <recommendedName>
        <fullName evidence="1">non-specific serine/threonine protein kinase</fullName>
        <ecNumber evidence="1">2.7.11.1</ecNumber>
    </recommendedName>
</protein>
<dbReference type="Proteomes" id="UP000735302">
    <property type="component" value="Unassembled WGS sequence"/>
</dbReference>
<sequence length="396" mass="45142">MKSSWIEATSSRSTSVDFGTPWSSQRITQISLHSEDNAEPGNACCRPSPLRGEDAIYPVLTGKLLAEYGGHEAEKKGSLSIAHSRKVDPAVFMNLHKIITVGKFAVYYFGTENVSGCPRILKIFRPAFGFVGRSKAANRRLKLTDYNYCINKRSLTRWASTLSVRTTNFIAPELFTHNPYSRQTDIWALGVIFYRMTSGRFPFYGCSPKDLKQKIMTATENYTEFFTDTAANLCSRTIYDPSLFIVQMLQKNPGSRLGHKIKTEDAFRDEEYFMDTDWNSAHYQMTNGPPIEWKFPVGDSDDIEMRISETLTYDDVESFDLSKMKVKPLRLDALRDGMLYEELDALNSCMSLDIPLFDIESLHTQGQWQRRGYDWRLKAMNCSSPEGLANLKEALE</sequence>
<proteinExistence type="predicted"/>
<evidence type="ECO:0000259" key="10">
    <source>
        <dbReference type="PROSITE" id="PS50011"/>
    </source>
</evidence>
<dbReference type="PANTHER" id="PTHR24356">
    <property type="entry name" value="SERINE/THREONINE-PROTEIN KINASE"/>
    <property type="match status" value="1"/>
</dbReference>
<evidence type="ECO:0000313" key="11">
    <source>
        <dbReference type="EMBL" id="GFN76712.1"/>
    </source>
</evidence>
<keyword evidence="6" id="KW-0067">ATP-binding</keyword>
<evidence type="ECO:0000256" key="8">
    <source>
        <dbReference type="ARBA" id="ARBA00048679"/>
    </source>
</evidence>